<dbReference type="KEGG" id="cqu:CpipJ_CPIJ014513"/>
<dbReference type="InterPro" id="IPR005821">
    <property type="entry name" value="Ion_trans_dom"/>
</dbReference>
<dbReference type="Gene3D" id="1.20.5.1010">
    <property type="entry name" value="TRPM, tetramerisation domain"/>
    <property type="match status" value="1"/>
</dbReference>
<evidence type="ECO:0008006" key="13">
    <source>
        <dbReference type="Google" id="ProtNLM"/>
    </source>
</evidence>
<feature type="domain" description="TRPM tetramerisation" evidence="9">
    <location>
        <begin position="280"/>
        <end position="335"/>
    </location>
</feature>
<dbReference type="GO" id="GO:0005886">
    <property type="term" value="C:plasma membrane"/>
    <property type="evidence" value="ECO:0007669"/>
    <property type="project" value="TreeGrafter"/>
</dbReference>
<keyword evidence="12" id="KW-1185">Reference proteome</keyword>
<proteinExistence type="predicted"/>
<dbReference type="Pfam" id="PF16519">
    <property type="entry name" value="TRPM_tetra"/>
    <property type="match status" value="1"/>
</dbReference>
<feature type="region of interest" description="Disordered" evidence="6">
    <location>
        <begin position="987"/>
        <end position="1013"/>
    </location>
</feature>
<evidence type="ECO:0000259" key="9">
    <source>
        <dbReference type="Pfam" id="PF16519"/>
    </source>
</evidence>
<reference evidence="11" key="2">
    <citation type="submission" date="2021-02" db="UniProtKB">
        <authorList>
            <consortium name="EnsemblMetazoa"/>
        </authorList>
    </citation>
    <scope>IDENTIFICATION</scope>
    <source>
        <strain evidence="11">JHB</strain>
    </source>
</reference>
<name>B0X5K0_CULQU</name>
<dbReference type="Pfam" id="PF00520">
    <property type="entry name" value="Ion_trans"/>
    <property type="match status" value="1"/>
</dbReference>
<dbReference type="EMBL" id="DS232383">
    <property type="protein sequence ID" value="EDS40937.1"/>
    <property type="molecule type" value="Genomic_DNA"/>
</dbReference>
<feature type="transmembrane region" description="Helical" evidence="7">
    <location>
        <begin position="12"/>
        <end position="34"/>
    </location>
</feature>
<dbReference type="GO" id="GO:0005261">
    <property type="term" value="F:monoatomic cation channel activity"/>
    <property type="evidence" value="ECO:0007669"/>
    <property type="project" value="TreeGrafter"/>
</dbReference>
<evidence type="ECO:0000256" key="2">
    <source>
        <dbReference type="ARBA" id="ARBA00022692"/>
    </source>
</evidence>
<dbReference type="InterPro" id="IPR032415">
    <property type="entry name" value="TRPM_tetra"/>
</dbReference>
<feature type="compositionally biased region" description="Basic and acidic residues" evidence="6">
    <location>
        <begin position="430"/>
        <end position="444"/>
    </location>
</feature>
<comment type="subcellular location">
    <subcellularLocation>
        <location evidence="1">Membrane</location>
        <topology evidence="1">Multi-pass membrane protein</topology>
    </subcellularLocation>
</comment>
<evidence type="ECO:0000256" key="1">
    <source>
        <dbReference type="ARBA" id="ARBA00004141"/>
    </source>
</evidence>
<evidence type="ECO:0000313" key="10">
    <source>
        <dbReference type="EMBL" id="EDS40937.1"/>
    </source>
</evidence>
<feature type="compositionally biased region" description="Basic and acidic residues" evidence="6">
    <location>
        <begin position="512"/>
        <end position="525"/>
    </location>
</feature>
<dbReference type="FunCoup" id="B0X5K0">
    <property type="interactions" value="292"/>
</dbReference>
<feature type="transmembrane region" description="Helical" evidence="7">
    <location>
        <begin position="83"/>
        <end position="105"/>
    </location>
</feature>
<feature type="region of interest" description="Disordered" evidence="6">
    <location>
        <begin position="1070"/>
        <end position="1090"/>
    </location>
</feature>
<keyword evidence="3 7" id="KW-1133">Transmembrane helix</keyword>
<organism>
    <name type="scientific">Culex quinquefasciatus</name>
    <name type="common">Southern house mosquito</name>
    <name type="synonym">Culex pungens</name>
    <dbReference type="NCBI Taxonomy" id="7176"/>
    <lineage>
        <taxon>Eukaryota</taxon>
        <taxon>Metazoa</taxon>
        <taxon>Ecdysozoa</taxon>
        <taxon>Arthropoda</taxon>
        <taxon>Hexapoda</taxon>
        <taxon>Insecta</taxon>
        <taxon>Pterygota</taxon>
        <taxon>Neoptera</taxon>
        <taxon>Endopterygota</taxon>
        <taxon>Diptera</taxon>
        <taxon>Nematocera</taxon>
        <taxon>Culicoidea</taxon>
        <taxon>Culicidae</taxon>
        <taxon>Culicinae</taxon>
        <taxon>Culicini</taxon>
        <taxon>Culex</taxon>
        <taxon>Culex</taxon>
    </lineage>
</organism>
<dbReference type="VEuPathDB" id="VectorBase:CPIJ014513"/>
<feature type="transmembrane region" description="Helical" evidence="7">
    <location>
        <begin position="155"/>
        <end position="180"/>
    </location>
</feature>
<feature type="region of interest" description="Disordered" evidence="6">
    <location>
        <begin position="506"/>
        <end position="642"/>
    </location>
</feature>
<dbReference type="Proteomes" id="UP000002320">
    <property type="component" value="Unassembled WGS sequence"/>
</dbReference>
<feature type="region of interest" description="Disordered" evidence="6">
    <location>
        <begin position="811"/>
        <end position="855"/>
    </location>
</feature>
<feature type="region of interest" description="Disordered" evidence="6">
    <location>
        <begin position="430"/>
        <end position="451"/>
    </location>
</feature>
<evidence type="ECO:0000256" key="5">
    <source>
        <dbReference type="SAM" id="Coils"/>
    </source>
</evidence>
<reference evidence="10" key="1">
    <citation type="submission" date="2007-03" db="EMBL/GenBank/DDBJ databases">
        <title>Annotation of Culex pipiens quinquefasciatus.</title>
        <authorList>
            <consortium name="The Broad Institute Genome Sequencing Platform"/>
            <person name="Atkinson P.W."/>
            <person name="Hemingway J."/>
            <person name="Christensen B.M."/>
            <person name="Higgs S."/>
            <person name="Kodira C."/>
            <person name="Hannick L."/>
            <person name="Megy K."/>
            <person name="O'Leary S."/>
            <person name="Pearson M."/>
            <person name="Haas B.J."/>
            <person name="Mauceli E."/>
            <person name="Wortman J.R."/>
            <person name="Lee N.H."/>
            <person name="Guigo R."/>
            <person name="Stanke M."/>
            <person name="Alvarado L."/>
            <person name="Amedeo P."/>
            <person name="Antoine C.H."/>
            <person name="Arensburger P."/>
            <person name="Bidwell S.L."/>
            <person name="Crawford M."/>
            <person name="Camaro F."/>
            <person name="Devon K."/>
            <person name="Engels R."/>
            <person name="Hammond M."/>
            <person name="Howarth C."/>
            <person name="Koehrsen M."/>
            <person name="Lawson D."/>
            <person name="Montgomery P."/>
            <person name="Nene V."/>
            <person name="Nusbaum C."/>
            <person name="Puiu D."/>
            <person name="Romero-Severson J."/>
            <person name="Severson D.W."/>
            <person name="Shumway M."/>
            <person name="Sisk P."/>
            <person name="Stolte C."/>
            <person name="Zeng Q."/>
            <person name="Eisenstadt E."/>
            <person name="Fraser-Liggett C."/>
            <person name="Strausberg R."/>
            <person name="Galagan J."/>
            <person name="Birren B."/>
            <person name="Collins F.H."/>
        </authorList>
    </citation>
    <scope>NUCLEOTIDE SEQUENCE [LARGE SCALE GENOMIC DNA]</scope>
    <source>
        <strain evidence="10">JHB</strain>
    </source>
</reference>
<evidence type="ECO:0000256" key="7">
    <source>
        <dbReference type="SAM" id="Phobius"/>
    </source>
</evidence>
<dbReference type="OrthoDB" id="301415at2759"/>
<feature type="coiled-coil region" evidence="5">
    <location>
        <begin position="276"/>
        <end position="303"/>
    </location>
</feature>
<dbReference type="InterPro" id="IPR050927">
    <property type="entry name" value="TRPM"/>
</dbReference>
<dbReference type="InterPro" id="IPR037162">
    <property type="entry name" value="TRPM_tetra_sf"/>
</dbReference>
<keyword evidence="2 7" id="KW-0812">Transmembrane</keyword>
<dbReference type="GO" id="GO:0051262">
    <property type="term" value="P:protein tetramerization"/>
    <property type="evidence" value="ECO:0007669"/>
    <property type="project" value="InterPro"/>
</dbReference>
<feature type="region of interest" description="Disordered" evidence="6">
    <location>
        <begin position="1031"/>
        <end position="1056"/>
    </location>
</feature>
<gene>
    <name evidence="11" type="primary">6047938</name>
    <name evidence="10" type="ORF">CpipJ_CPIJ014513</name>
</gene>
<dbReference type="EnsemblMetazoa" id="CPIJ014513-RA">
    <property type="protein sequence ID" value="CPIJ014513-PA"/>
    <property type="gene ID" value="CPIJ014513"/>
</dbReference>
<feature type="domain" description="Ion transport" evidence="8">
    <location>
        <begin position="15"/>
        <end position="189"/>
    </location>
</feature>
<keyword evidence="5" id="KW-0175">Coiled coil</keyword>
<dbReference type="PANTHER" id="PTHR13800">
    <property type="entry name" value="TRANSIENT RECEPTOR POTENTIAL CATION CHANNEL, SUBFAMILY M, MEMBER 6"/>
    <property type="match status" value="1"/>
</dbReference>
<feature type="compositionally biased region" description="Polar residues" evidence="6">
    <location>
        <begin position="834"/>
        <end position="855"/>
    </location>
</feature>
<dbReference type="PANTHER" id="PTHR13800:SF1">
    <property type="entry name" value="TRANSIENT RECEPTOR POTENTIAL CATION CHANNEL TRPM"/>
    <property type="match status" value="1"/>
</dbReference>
<evidence type="ECO:0000256" key="4">
    <source>
        <dbReference type="ARBA" id="ARBA00023136"/>
    </source>
</evidence>
<dbReference type="VEuPathDB" id="VectorBase:CQUJHB009444"/>
<dbReference type="eggNOG" id="KOG3614">
    <property type="taxonomic scope" value="Eukaryota"/>
</dbReference>
<dbReference type="GO" id="GO:0030001">
    <property type="term" value="P:metal ion transport"/>
    <property type="evidence" value="ECO:0007669"/>
    <property type="project" value="TreeGrafter"/>
</dbReference>
<evidence type="ECO:0000256" key="6">
    <source>
        <dbReference type="SAM" id="MobiDB-lite"/>
    </source>
</evidence>
<dbReference type="InParanoid" id="B0X5K0"/>
<feature type="compositionally biased region" description="Gly residues" evidence="6">
    <location>
        <begin position="616"/>
        <end position="631"/>
    </location>
</feature>
<accession>B0X5K0</accession>
<evidence type="ECO:0000313" key="12">
    <source>
        <dbReference type="Proteomes" id="UP000002320"/>
    </source>
</evidence>
<evidence type="ECO:0000259" key="8">
    <source>
        <dbReference type="Pfam" id="PF00520"/>
    </source>
</evidence>
<dbReference type="STRING" id="7176.B0X5K0"/>
<evidence type="ECO:0000313" key="11">
    <source>
        <dbReference type="EnsemblMetazoa" id="CPIJ014513-PA"/>
    </source>
</evidence>
<evidence type="ECO:0000256" key="3">
    <source>
        <dbReference type="ARBA" id="ARBA00022989"/>
    </source>
</evidence>
<keyword evidence="4 7" id="KW-0472">Membrane</keyword>
<dbReference type="HOGENOM" id="CLU_284736_0_0_1"/>
<dbReference type="AlphaFoldDB" id="B0X5K0"/>
<protein>
    <recommendedName>
        <fullName evidence="13">Transient receptor potential cation channel trpm</fullName>
    </recommendedName>
</protein>
<sequence length="1090" mass="122025">MRNRKRSHKFSVWAWNMWNPCDAAAIIFFLIGLVLRFRPYTMDIGRVIYCVDSIYWYLRILNILGVNKYLGPLVTMMGKMVKNMIYFVVLLLVVLMSFGVSRQAILFPNNDASWRLIREVYYQPYFMLYGEVFADHIDPPCGEDPSQPMCVTGHWITPIVMTGYLLISNILLINLLIAVFNNIYIEVNSVSHQVWMFQRFTVVMEYQQKPVLPPPLIAFCHFYSFLKYCVRKAKGLQQSRDNGLKLFLEKEDMERLYDFEEECVEGYFREQDVLLQQSTEERIKNTDERVENMSQKIEDINQKENIQTATVQNIEFRLRKVEESADQILSHLAVIHRFMSAHTQIQDNLNGSNSNVSGTGGIGAIASVPTVGPGIVFDSRARTISETDSNIIPIIPVNPVNPRRKMNRSLTEVRPDAYIFDDGMHFEVRTVPEENESDRSPEKTHSKRRRHCLSDVATGRYACKGVWLPIPRVVKKSKKQKDSAFENCYTRRLPFHYHSILTFFPPLHPRQGSHEPRKLSMRSEDSEMFLPPSSKALSPVESAGVASSTSKQPKTPFLNVRQDTASTESKDTLTPLENCDDRTLIGDESGEDIIDPGNFDGLRQRAAAARRRNSSMGGGGAAGAGGGGGGRRNSESASGFDMNKSQNSLYQLSFVKRQHSVTQSEPDSGNDQPAVQRPVAKGRHLLLQIHQEYTSITDELESVCHMITSPTSSRGGTDDRPKNVNELSNPEFAALIEKQHLKECEDSDYLMMERILQTRGSVDDSDDMFDDFHEDGGGRKMLRRETAIELPVTPSKSNILSLAESVGANEEHYSIRNERQTSASNRNSMRDSKNSPVSLSSQNSPRNSQFLQSSYLNPSSFDGGRIYKKSCESLQKNSSTDTEYSLQPYRFIKQSSNETNSSINVDNSSITNDLSMDGETSLNSTVIEMLAGSANLGPPEDRTGFTKRTASLGSASLVHQNSDTTNSTSTTRQSFLKKQLSIDKSGAGAAAGSIPENLERLAPPSSKSKPTNRFFDNLSVLGTKSVMSLLKESSSTSTDDTHTASLREPAPAPIPCISTNLVQDEIAKLSSNIKSSTDEDTDPPFNETMC</sequence>